<protein>
    <recommendedName>
        <fullName evidence="4">Prokaryotic-type class I peptide chain release factors domain-containing protein</fullName>
    </recommendedName>
</protein>
<dbReference type="SUPFAM" id="SSF75620">
    <property type="entry name" value="Release factor"/>
    <property type="match status" value="1"/>
</dbReference>
<dbReference type="GO" id="GO:0016149">
    <property type="term" value="F:translation release factor activity, codon specific"/>
    <property type="evidence" value="ECO:0007669"/>
    <property type="project" value="InterPro"/>
</dbReference>
<name>A0A7S4JYI0_9STRA</name>
<dbReference type="GO" id="GO:0005737">
    <property type="term" value="C:cytoplasm"/>
    <property type="evidence" value="ECO:0007669"/>
    <property type="project" value="InterPro"/>
</dbReference>
<dbReference type="EMBL" id="HBKQ01052550">
    <property type="protein sequence ID" value="CAE2278331.1"/>
    <property type="molecule type" value="Transcribed_RNA"/>
</dbReference>
<evidence type="ECO:0000256" key="1">
    <source>
        <dbReference type="ARBA" id="ARBA00010835"/>
    </source>
</evidence>
<evidence type="ECO:0000256" key="3">
    <source>
        <dbReference type="SAM" id="MobiDB-lite"/>
    </source>
</evidence>
<feature type="region of interest" description="Disordered" evidence="3">
    <location>
        <begin position="1"/>
        <end position="52"/>
    </location>
</feature>
<gene>
    <name evidence="5" type="ORF">OAUR00152_LOCUS36142</name>
</gene>
<dbReference type="InterPro" id="IPR000352">
    <property type="entry name" value="Pep_chain_release_fac_I"/>
</dbReference>
<dbReference type="Pfam" id="PF00472">
    <property type="entry name" value="RF-1"/>
    <property type="match status" value="1"/>
</dbReference>
<feature type="domain" description="Prokaryotic-type class I peptide chain release factors" evidence="4">
    <location>
        <begin position="312"/>
        <end position="328"/>
    </location>
</feature>
<proteinExistence type="inferred from homology"/>
<sequence>MDASSRRLPLSPPPRRHHRSASMQQIGSLRMASSSSSSSPSTASKAASLSARSLVETGELRRLVEEALKVTDRNVESAPPRDRIEAQASDLERETSDPSFWDDPNSPRTKKVNAKLSEVNRLLSRLKKWDDLRGECETALSLLDELLDDDDDDDETVEMLSDECRAAANELIDDGRRYELESLLSGPYDDRPARMILTAGAGGTEACDWVDMLLRMYRRHAESMGYDATLTDSSAGDVAGYKSAELRLTGPNAYGWFRGEKGAHRLVRLSPFNANNKRQTTFAGVDVVPVLDDEEVRDVDVPDSEMEIGTLRSGGKGGQNVNKVETGVRIKHLPTGISVKVTEERTQGMNRAIALRRLKAQLLAIAQEQRCREIDAIRGDAVEAAWGAQVRNYVLQPYKMVKDPRSGWETSDAQGVLDGDLEDCVGELLRTRAREEREAREEAERDG</sequence>
<dbReference type="HAMAP" id="MF_00094">
    <property type="entry name" value="Rel_fac_2"/>
    <property type="match status" value="1"/>
</dbReference>
<dbReference type="AlphaFoldDB" id="A0A7S4JYI0"/>
<dbReference type="SMART" id="SM00937">
    <property type="entry name" value="PCRF"/>
    <property type="match status" value="1"/>
</dbReference>
<organism evidence="5">
    <name type="scientific">Odontella aurita</name>
    <dbReference type="NCBI Taxonomy" id="265563"/>
    <lineage>
        <taxon>Eukaryota</taxon>
        <taxon>Sar</taxon>
        <taxon>Stramenopiles</taxon>
        <taxon>Ochrophyta</taxon>
        <taxon>Bacillariophyta</taxon>
        <taxon>Mediophyceae</taxon>
        <taxon>Biddulphiophycidae</taxon>
        <taxon>Eupodiscales</taxon>
        <taxon>Odontellaceae</taxon>
        <taxon>Odontella</taxon>
    </lineage>
</organism>
<dbReference type="Gene3D" id="3.30.160.20">
    <property type="match status" value="1"/>
</dbReference>
<keyword evidence="2" id="KW-0648">Protein biosynthesis</keyword>
<accession>A0A7S4JYI0</accession>
<dbReference type="Gene3D" id="1.20.58.410">
    <property type="entry name" value="Release factor"/>
    <property type="match status" value="1"/>
</dbReference>
<feature type="region of interest" description="Disordered" evidence="3">
    <location>
        <begin position="72"/>
        <end position="108"/>
    </location>
</feature>
<feature type="compositionally biased region" description="Basic and acidic residues" evidence="3">
    <location>
        <begin position="72"/>
        <end position="96"/>
    </location>
</feature>
<evidence type="ECO:0000259" key="4">
    <source>
        <dbReference type="PROSITE" id="PS00745"/>
    </source>
</evidence>
<dbReference type="PANTHER" id="PTHR43116:SF3">
    <property type="entry name" value="CLASS I PEPTIDE CHAIN RELEASE FACTOR"/>
    <property type="match status" value="1"/>
</dbReference>
<comment type="similarity">
    <text evidence="1">Belongs to the prokaryotic/mitochondrial release factor family.</text>
</comment>
<evidence type="ECO:0000256" key="2">
    <source>
        <dbReference type="ARBA" id="ARBA00022917"/>
    </source>
</evidence>
<dbReference type="PANTHER" id="PTHR43116">
    <property type="entry name" value="PEPTIDE CHAIN RELEASE FACTOR 2"/>
    <property type="match status" value="1"/>
</dbReference>
<evidence type="ECO:0000313" key="5">
    <source>
        <dbReference type="EMBL" id="CAE2278331.1"/>
    </source>
</evidence>
<dbReference type="Pfam" id="PF03462">
    <property type="entry name" value="PCRF"/>
    <property type="match status" value="1"/>
</dbReference>
<dbReference type="PROSITE" id="PS00745">
    <property type="entry name" value="RF_PROK_I"/>
    <property type="match status" value="1"/>
</dbReference>
<dbReference type="InterPro" id="IPR005139">
    <property type="entry name" value="PCRF"/>
</dbReference>
<dbReference type="InterPro" id="IPR004374">
    <property type="entry name" value="PrfB"/>
</dbReference>
<dbReference type="InterPro" id="IPR045853">
    <property type="entry name" value="Pep_chain_release_fac_I_sf"/>
</dbReference>
<feature type="compositionally biased region" description="Low complexity" evidence="3">
    <location>
        <begin position="32"/>
        <end position="52"/>
    </location>
</feature>
<dbReference type="Gene3D" id="3.30.70.1660">
    <property type="match status" value="1"/>
</dbReference>
<reference evidence="5" key="1">
    <citation type="submission" date="2021-01" db="EMBL/GenBank/DDBJ databases">
        <authorList>
            <person name="Corre E."/>
            <person name="Pelletier E."/>
            <person name="Niang G."/>
            <person name="Scheremetjew M."/>
            <person name="Finn R."/>
            <person name="Kale V."/>
            <person name="Holt S."/>
            <person name="Cochrane G."/>
            <person name="Meng A."/>
            <person name="Brown T."/>
            <person name="Cohen L."/>
        </authorList>
    </citation>
    <scope>NUCLEOTIDE SEQUENCE</scope>
    <source>
        <strain evidence="5">Isolate 1302-5</strain>
    </source>
</reference>